<comment type="caution">
    <text evidence="2">The sequence shown here is derived from an EMBL/GenBank/DDBJ whole genome shotgun (WGS) entry which is preliminary data.</text>
</comment>
<protein>
    <submittedName>
        <fullName evidence="2">Anti-sigma factor</fullName>
    </submittedName>
</protein>
<name>A0A3A5LYK0_9MICC</name>
<keyword evidence="1" id="KW-1133">Transmembrane helix</keyword>
<proteinExistence type="predicted"/>
<evidence type="ECO:0000313" key="3">
    <source>
        <dbReference type="Proteomes" id="UP000272560"/>
    </source>
</evidence>
<keyword evidence="1" id="KW-0812">Transmembrane</keyword>
<keyword evidence="1" id="KW-0472">Membrane</keyword>
<dbReference type="GO" id="GO:0005886">
    <property type="term" value="C:plasma membrane"/>
    <property type="evidence" value="ECO:0007669"/>
    <property type="project" value="InterPro"/>
</dbReference>
<organism evidence="2 3">
    <name type="scientific">Arthrobacter cheniae</name>
    <dbReference type="NCBI Taxonomy" id="1258888"/>
    <lineage>
        <taxon>Bacteria</taxon>
        <taxon>Bacillati</taxon>
        <taxon>Actinomycetota</taxon>
        <taxon>Actinomycetes</taxon>
        <taxon>Micrococcales</taxon>
        <taxon>Micrococcaceae</taxon>
        <taxon>Arthrobacter</taxon>
    </lineage>
</organism>
<accession>A0A3A5LYK0</accession>
<feature type="transmembrane region" description="Helical" evidence="1">
    <location>
        <begin position="109"/>
        <end position="133"/>
    </location>
</feature>
<dbReference type="Proteomes" id="UP000272560">
    <property type="component" value="Unassembled WGS sequence"/>
</dbReference>
<dbReference type="AlphaFoldDB" id="A0A3A5LYK0"/>
<gene>
    <name evidence="2" type="ORF">D6T63_16515</name>
</gene>
<evidence type="ECO:0000313" key="2">
    <source>
        <dbReference type="EMBL" id="RJT76206.1"/>
    </source>
</evidence>
<dbReference type="EMBL" id="QZVT01000012">
    <property type="protein sequence ID" value="RJT76206.1"/>
    <property type="molecule type" value="Genomic_DNA"/>
</dbReference>
<reference evidence="2 3" key="1">
    <citation type="submission" date="2018-09" db="EMBL/GenBank/DDBJ databases">
        <title>Novel species of Arthrobacter.</title>
        <authorList>
            <person name="Liu Q."/>
            <person name="Xin Y.-H."/>
        </authorList>
    </citation>
    <scope>NUCLEOTIDE SEQUENCE [LARGE SCALE GENOMIC DNA]</scope>
    <source>
        <strain evidence="2 3">Hz2</strain>
    </source>
</reference>
<sequence length="253" mass="26339">MRHLDPESIGPAALDEPLDAWSRQHLENCPACTHDLEGLRNIVVIGKDGRSVSPLEQPGPAVWEAIKAELGLSVDLPSATPEPRVAVPGRVALPIPLKAKGADRPVRRFSVWGLAAAAVVGVAIGGGVLWGIVSLGGGGEGVTLAETELTPLPGYSGSGEAIVSLAEDGTRSLDVAITGTQPQGYREVWLIAPDLQEMYSIGLMEGDSGSFAVPTDIDLAQFPIVDISDEPFDGNPAHSSVSMIRGTVELPSS</sequence>
<evidence type="ECO:0000256" key="1">
    <source>
        <dbReference type="SAM" id="Phobius"/>
    </source>
</evidence>
<keyword evidence="3" id="KW-1185">Reference proteome</keyword>
<dbReference type="OrthoDB" id="4328740at2"/>